<feature type="compositionally biased region" description="Pro residues" evidence="1">
    <location>
        <begin position="7"/>
        <end position="21"/>
    </location>
</feature>
<protein>
    <submittedName>
        <fullName evidence="3">Uncharacterized protein</fullName>
    </submittedName>
</protein>
<dbReference type="Proteomes" id="UP001652661">
    <property type="component" value="Chromosome 3R"/>
</dbReference>
<evidence type="ECO:0000313" key="2">
    <source>
        <dbReference type="Proteomes" id="UP001652661"/>
    </source>
</evidence>
<evidence type="ECO:0000313" key="3">
    <source>
        <dbReference type="RefSeq" id="XP_070143350.1"/>
    </source>
</evidence>
<feature type="compositionally biased region" description="Polar residues" evidence="1">
    <location>
        <begin position="23"/>
        <end position="33"/>
    </location>
</feature>
<feature type="compositionally biased region" description="Basic and acidic residues" evidence="1">
    <location>
        <begin position="54"/>
        <end position="64"/>
    </location>
</feature>
<accession>A0ABM4GKV9</accession>
<reference evidence="3" key="1">
    <citation type="submission" date="2025-08" db="UniProtKB">
        <authorList>
            <consortium name="RefSeq"/>
        </authorList>
    </citation>
    <scope>IDENTIFICATION</scope>
    <source>
        <strain evidence="3">14028-0561.14</strain>
        <tissue evidence="3">Whole fly</tissue>
    </source>
</reference>
<organism evidence="2 3">
    <name type="scientific">Drosophila kikkawai</name>
    <name type="common">Fruit fly</name>
    <dbReference type="NCBI Taxonomy" id="30033"/>
    <lineage>
        <taxon>Eukaryota</taxon>
        <taxon>Metazoa</taxon>
        <taxon>Ecdysozoa</taxon>
        <taxon>Arthropoda</taxon>
        <taxon>Hexapoda</taxon>
        <taxon>Insecta</taxon>
        <taxon>Pterygota</taxon>
        <taxon>Neoptera</taxon>
        <taxon>Endopterygota</taxon>
        <taxon>Diptera</taxon>
        <taxon>Brachycera</taxon>
        <taxon>Muscomorpha</taxon>
        <taxon>Ephydroidea</taxon>
        <taxon>Drosophilidae</taxon>
        <taxon>Drosophila</taxon>
        <taxon>Sophophora</taxon>
    </lineage>
</organism>
<name>A0ABM4GKV9_DROKI</name>
<proteinExistence type="predicted"/>
<gene>
    <name evidence="3" type="primary">LOC108070674</name>
</gene>
<sequence>MPEKPPAKSPPKSPQKSPPKPLTSITKPSTFGTPNPRGPKPSGAGTNRPPLANQHDRIWKIMKM</sequence>
<keyword evidence="2" id="KW-1185">Reference proteome</keyword>
<dbReference type="RefSeq" id="XP_070143350.1">
    <property type="nucleotide sequence ID" value="XM_070287249.1"/>
</dbReference>
<feature type="region of interest" description="Disordered" evidence="1">
    <location>
        <begin position="1"/>
        <end position="64"/>
    </location>
</feature>
<dbReference type="GeneID" id="108070674"/>
<evidence type="ECO:0000256" key="1">
    <source>
        <dbReference type="SAM" id="MobiDB-lite"/>
    </source>
</evidence>